<organism evidence="1 2">
    <name type="scientific">Endozoicomonas gorgoniicola</name>
    <dbReference type="NCBI Taxonomy" id="1234144"/>
    <lineage>
        <taxon>Bacteria</taxon>
        <taxon>Pseudomonadati</taxon>
        <taxon>Pseudomonadota</taxon>
        <taxon>Gammaproteobacteria</taxon>
        <taxon>Oceanospirillales</taxon>
        <taxon>Endozoicomonadaceae</taxon>
        <taxon>Endozoicomonas</taxon>
    </lineage>
</organism>
<dbReference type="RefSeq" id="WP_262563794.1">
    <property type="nucleotide sequence ID" value="NZ_JAPFCC010000001.1"/>
</dbReference>
<dbReference type="Proteomes" id="UP001209854">
    <property type="component" value="Unassembled WGS sequence"/>
</dbReference>
<reference evidence="1 2" key="1">
    <citation type="submission" date="2022-10" db="EMBL/GenBank/DDBJ databases">
        <title>High-quality genome sequences of two octocoral-associated bacteria, Endozoicomonas euniceicola EF212 and Endozoicomonas gorgoniicola PS125.</title>
        <authorList>
            <person name="Chiou Y.-J."/>
            <person name="Chen Y.-H."/>
        </authorList>
    </citation>
    <scope>NUCLEOTIDE SEQUENCE [LARGE SCALE GENOMIC DNA]</scope>
    <source>
        <strain evidence="1 2">PS125</strain>
    </source>
</reference>
<comment type="caution">
    <text evidence="1">The sequence shown here is derived from an EMBL/GenBank/DDBJ whole genome shotgun (WGS) entry which is preliminary data.</text>
</comment>
<accession>A0ABT3MXG7</accession>
<sequence>MANYKFTLRFNIENCQRSTDDFLEELAEAGCTDAFIGIGQTGRLAMAFSRESKSAVHAMCSTMADVKSVIPEAILIEAGSSL</sequence>
<evidence type="ECO:0000313" key="2">
    <source>
        <dbReference type="Proteomes" id="UP001209854"/>
    </source>
</evidence>
<keyword evidence="2" id="KW-1185">Reference proteome</keyword>
<name>A0ABT3MXG7_9GAMM</name>
<evidence type="ECO:0000313" key="1">
    <source>
        <dbReference type="EMBL" id="MCW7554056.1"/>
    </source>
</evidence>
<evidence type="ECO:0008006" key="3">
    <source>
        <dbReference type="Google" id="ProtNLM"/>
    </source>
</evidence>
<dbReference type="EMBL" id="JAPFCC010000001">
    <property type="protein sequence ID" value="MCW7554056.1"/>
    <property type="molecule type" value="Genomic_DNA"/>
</dbReference>
<proteinExistence type="predicted"/>
<protein>
    <recommendedName>
        <fullName evidence="3">DNA-binding protein</fullName>
    </recommendedName>
</protein>
<gene>
    <name evidence="1" type="ORF">NX722_15810</name>
</gene>